<accession>A0A2W7JWB2</accession>
<evidence type="ECO:0000313" key="3">
    <source>
        <dbReference type="Proteomes" id="UP000249542"/>
    </source>
</evidence>
<dbReference type="PANTHER" id="PTHR37833:SF1">
    <property type="entry name" value="SIGNAL PEPTIDE PROTEIN"/>
    <property type="match status" value="1"/>
</dbReference>
<comment type="caution">
    <text evidence="2">The sequence shown here is derived from an EMBL/GenBank/DDBJ whole genome shotgun (WGS) entry which is preliminary data.</text>
</comment>
<dbReference type="EMBL" id="QKYV01000005">
    <property type="protein sequence ID" value="PZW39760.1"/>
    <property type="molecule type" value="Genomic_DNA"/>
</dbReference>
<dbReference type="RefSeq" id="WP_111541401.1">
    <property type="nucleotide sequence ID" value="NZ_QKYV01000005.1"/>
</dbReference>
<feature type="chain" id="PRO_5016109110" evidence="1">
    <location>
        <begin position="24"/>
        <end position="160"/>
    </location>
</feature>
<dbReference type="Gene3D" id="2.60.40.10">
    <property type="entry name" value="Immunoglobulins"/>
    <property type="match status" value="1"/>
</dbReference>
<dbReference type="Pfam" id="PF07610">
    <property type="entry name" value="DUF1573"/>
    <property type="match status" value="1"/>
</dbReference>
<keyword evidence="1" id="KW-0732">Signal</keyword>
<name>A0A2W7JWB2_9FLAO</name>
<organism evidence="2 3">
    <name type="scientific">Mesonia algae</name>
    <dbReference type="NCBI Taxonomy" id="213248"/>
    <lineage>
        <taxon>Bacteria</taxon>
        <taxon>Pseudomonadati</taxon>
        <taxon>Bacteroidota</taxon>
        <taxon>Flavobacteriia</taxon>
        <taxon>Flavobacteriales</taxon>
        <taxon>Flavobacteriaceae</taxon>
        <taxon>Mesonia</taxon>
    </lineage>
</organism>
<dbReference type="PROSITE" id="PS51257">
    <property type="entry name" value="PROKAR_LIPOPROTEIN"/>
    <property type="match status" value="1"/>
</dbReference>
<keyword evidence="3" id="KW-1185">Reference proteome</keyword>
<sequence>MKKGFLMLAAVAAMVFTSCKENAADKVNAENEKEVAERDANTSGAPAMKFEEDMHDFGTINEGDVVEHTFMFENTGDAPLVVSNAKGSCGCTVPTWSKEPIAPGEKGEMVVKFNSNGKPNNQMKTVRITANTESGQEMIKIKAFVTPKAGGAAKTGNPVK</sequence>
<protein>
    <submittedName>
        <fullName evidence="2">Uncharacterized protein DUF1573</fullName>
    </submittedName>
</protein>
<reference evidence="2 3" key="1">
    <citation type="submission" date="2018-06" db="EMBL/GenBank/DDBJ databases">
        <title>Genomic Encyclopedia of Archaeal and Bacterial Type Strains, Phase II (KMG-II): from individual species to whole genera.</title>
        <authorList>
            <person name="Goeker M."/>
        </authorList>
    </citation>
    <scope>NUCLEOTIDE SEQUENCE [LARGE SCALE GENOMIC DNA]</scope>
    <source>
        <strain evidence="2 3">DSM 15361</strain>
    </source>
</reference>
<gene>
    <name evidence="2" type="ORF">LX95_02125</name>
</gene>
<evidence type="ECO:0000256" key="1">
    <source>
        <dbReference type="SAM" id="SignalP"/>
    </source>
</evidence>
<dbReference type="InterPro" id="IPR011467">
    <property type="entry name" value="DUF1573"/>
</dbReference>
<feature type="signal peptide" evidence="1">
    <location>
        <begin position="1"/>
        <end position="23"/>
    </location>
</feature>
<dbReference type="Proteomes" id="UP000249542">
    <property type="component" value="Unassembled WGS sequence"/>
</dbReference>
<dbReference type="InterPro" id="IPR013783">
    <property type="entry name" value="Ig-like_fold"/>
</dbReference>
<evidence type="ECO:0000313" key="2">
    <source>
        <dbReference type="EMBL" id="PZW39760.1"/>
    </source>
</evidence>
<dbReference type="PANTHER" id="PTHR37833">
    <property type="entry name" value="LIPOPROTEIN-RELATED"/>
    <property type="match status" value="1"/>
</dbReference>
<proteinExistence type="predicted"/>
<dbReference type="AlphaFoldDB" id="A0A2W7JWB2"/>